<dbReference type="RefSeq" id="WP_020426303.1">
    <property type="nucleotide sequence ID" value="NZ_AGBD01000115.1"/>
</dbReference>
<dbReference type="EMBL" id="LN831776">
    <property type="protein sequence ID" value="CQR51440.1"/>
    <property type="molecule type" value="Genomic_DNA"/>
</dbReference>
<feature type="domain" description="Rad50/SbcC-type AAA" evidence="2">
    <location>
        <begin position="6"/>
        <end position="303"/>
    </location>
</feature>
<feature type="coiled-coil region" evidence="1">
    <location>
        <begin position="274"/>
        <end position="308"/>
    </location>
</feature>
<reference evidence="4" key="1">
    <citation type="submission" date="2015-03" db="EMBL/GenBank/DDBJ databases">
        <authorList>
            <person name="Wibberg D."/>
        </authorList>
    </citation>
    <scope>NUCLEOTIDE SEQUENCE [LARGE SCALE GENOMIC DNA]</scope>
</reference>
<evidence type="ECO:0000313" key="3">
    <source>
        <dbReference type="EMBL" id="CQR51440.1"/>
    </source>
</evidence>
<evidence type="ECO:0000259" key="2">
    <source>
        <dbReference type="Pfam" id="PF13476"/>
    </source>
</evidence>
<evidence type="ECO:0000256" key="1">
    <source>
        <dbReference type="SAM" id="Coils"/>
    </source>
</evidence>
<dbReference type="Proteomes" id="UP000033163">
    <property type="component" value="Chromosome I"/>
</dbReference>
<dbReference type="SUPFAM" id="SSF52540">
    <property type="entry name" value="P-loop containing nucleoside triphosphate hydrolases"/>
    <property type="match status" value="1"/>
</dbReference>
<dbReference type="AlphaFoldDB" id="A0A0E4CU35"/>
<sequence length="445" mass="49207">MIKINKLEIENVKRVKAVKIEPTASGLTLVGGKNNQGKTSVLDAIAWALGGNKYRPSQAAREDSAIPPYLHLTLSNGLIVERKGKNSDLKVVDPNGQKGGQMLLDSFVEELAINLPKFMGSTNKEKANILLQIIGVGQQLHELEVKEQEVYNRRHAIGQIADQKAKFAKEQTYFPDAPKEPVSASDLIQQQQAILARNGENQLKRQRLTQFQALYANQGQEVERLKAMLADAEAKYAQTGVDLAAAQKDALQLHDESTAELETNIQQIDEINRKVRANLDKDKAETDASDYRQQYDALTTEINTVRQQKTDLLTNADLPLPGLTVENGELKYNGQCWDNMSGSDQLKVATAIVRRLKPECGFILLDKLEQMDMDTLQEFGAWLEQEGLQAIATRVSTGEECSIIIEDGYVAGQEGVTLQQLPGEIDPGDGWNEAVAPPTWKAGEF</sequence>
<dbReference type="GO" id="GO:0006302">
    <property type="term" value="P:double-strand break repair"/>
    <property type="evidence" value="ECO:0007669"/>
    <property type="project" value="InterPro"/>
</dbReference>
<keyword evidence="1" id="KW-0175">Coiled coil</keyword>
<evidence type="ECO:0000313" key="4">
    <source>
        <dbReference type="Proteomes" id="UP000033163"/>
    </source>
</evidence>
<organism evidence="3 4">
    <name type="scientific">Paenibacillus riograndensis SBR5</name>
    <dbReference type="NCBI Taxonomy" id="1073571"/>
    <lineage>
        <taxon>Bacteria</taxon>
        <taxon>Bacillati</taxon>
        <taxon>Bacillota</taxon>
        <taxon>Bacilli</taxon>
        <taxon>Bacillales</taxon>
        <taxon>Paenibacillaceae</taxon>
        <taxon>Paenibacillus</taxon>
        <taxon>Paenibacillus sonchi group</taxon>
    </lineage>
</organism>
<dbReference type="InterPro" id="IPR027417">
    <property type="entry name" value="P-loop_NTPase"/>
</dbReference>
<dbReference type="InterPro" id="IPR038729">
    <property type="entry name" value="Rad50/SbcC_AAA"/>
</dbReference>
<proteinExistence type="predicted"/>
<dbReference type="GO" id="GO:0016887">
    <property type="term" value="F:ATP hydrolysis activity"/>
    <property type="evidence" value="ECO:0007669"/>
    <property type="project" value="InterPro"/>
</dbReference>
<dbReference type="Pfam" id="PF13476">
    <property type="entry name" value="AAA_23"/>
    <property type="match status" value="1"/>
</dbReference>
<dbReference type="KEGG" id="pri:PRIO_0203"/>
<name>A0A0E4CU35_9BACL</name>
<accession>A0A0E4CU35</accession>
<gene>
    <name evidence="3" type="ORF">PRIO_0203</name>
</gene>
<dbReference type="PATRIC" id="fig|1073571.4.peg.187"/>
<dbReference type="Gene3D" id="3.40.50.300">
    <property type="entry name" value="P-loop containing nucleotide triphosphate hydrolases"/>
    <property type="match status" value="1"/>
</dbReference>
<protein>
    <recommendedName>
        <fullName evidence="2">Rad50/SbcC-type AAA domain-containing protein</fullName>
    </recommendedName>
</protein>
<dbReference type="HOGENOM" id="CLU_645006_0_0_9"/>